<evidence type="ECO:0000313" key="2">
    <source>
        <dbReference type="EMBL" id="MBW97556.1"/>
    </source>
</evidence>
<proteinExistence type="predicted"/>
<reference evidence="2" key="1">
    <citation type="submission" date="2018-02" db="EMBL/GenBank/DDBJ databases">
        <title>Rhizophora mucronata_Transcriptome.</title>
        <authorList>
            <person name="Meera S.P."/>
            <person name="Sreeshan A."/>
            <person name="Augustine A."/>
        </authorList>
    </citation>
    <scope>NUCLEOTIDE SEQUENCE</scope>
    <source>
        <tissue evidence="2">Leaf</tissue>
    </source>
</reference>
<sequence length="48" mass="5545">MLIPTTIHRQIAPKSPSTPGQYPIPTIKPNFPTKNRKRYTQTVQQKIK</sequence>
<dbReference type="AlphaFoldDB" id="A0A2P2JVQ8"/>
<name>A0A2P2JVQ8_RHIMU</name>
<accession>A0A2P2JVQ8</accession>
<feature type="region of interest" description="Disordered" evidence="1">
    <location>
        <begin position="1"/>
        <end position="48"/>
    </location>
</feature>
<evidence type="ECO:0000256" key="1">
    <source>
        <dbReference type="SAM" id="MobiDB-lite"/>
    </source>
</evidence>
<organism evidence="2">
    <name type="scientific">Rhizophora mucronata</name>
    <name type="common">Asiatic mangrove</name>
    <dbReference type="NCBI Taxonomy" id="61149"/>
    <lineage>
        <taxon>Eukaryota</taxon>
        <taxon>Viridiplantae</taxon>
        <taxon>Streptophyta</taxon>
        <taxon>Embryophyta</taxon>
        <taxon>Tracheophyta</taxon>
        <taxon>Spermatophyta</taxon>
        <taxon>Magnoliopsida</taxon>
        <taxon>eudicotyledons</taxon>
        <taxon>Gunneridae</taxon>
        <taxon>Pentapetalae</taxon>
        <taxon>rosids</taxon>
        <taxon>fabids</taxon>
        <taxon>Malpighiales</taxon>
        <taxon>Rhizophoraceae</taxon>
        <taxon>Rhizophora</taxon>
    </lineage>
</organism>
<protein>
    <submittedName>
        <fullName evidence="2">Uncharacterized protein</fullName>
    </submittedName>
</protein>
<dbReference type="EMBL" id="GGEC01017073">
    <property type="protein sequence ID" value="MBW97556.1"/>
    <property type="molecule type" value="Transcribed_RNA"/>
</dbReference>